<dbReference type="RefSeq" id="WP_264789951.1">
    <property type="nucleotide sequence ID" value="NZ_AP026867.1"/>
</dbReference>
<evidence type="ECO:0000259" key="1">
    <source>
        <dbReference type="Pfam" id="PF18962"/>
    </source>
</evidence>
<protein>
    <submittedName>
        <fullName evidence="2">T9SS type A sorting domain-containing protein</fullName>
    </submittedName>
</protein>
<gene>
    <name evidence="2" type="ORF">AsAng_0055240</name>
</gene>
<dbReference type="KEGG" id="aup:AsAng_0055240"/>
<organism evidence="2 3">
    <name type="scientific">Aureispira anguillae</name>
    <dbReference type="NCBI Taxonomy" id="2864201"/>
    <lineage>
        <taxon>Bacteria</taxon>
        <taxon>Pseudomonadati</taxon>
        <taxon>Bacteroidota</taxon>
        <taxon>Saprospiria</taxon>
        <taxon>Saprospirales</taxon>
        <taxon>Saprospiraceae</taxon>
        <taxon>Aureispira</taxon>
    </lineage>
</organism>
<feature type="domain" description="Secretion system C-terminal sorting" evidence="1">
    <location>
        <begin position="96"/>
        <end position="170"/>
    </location>
</feature>
<name>A0A916DWF4_9BACT</name>
<sequence>MEKEVNEIYLNTLAKGVLEFSNSELISLRQAAAHCPQEGGVGVHQARGMLSMVEDVDLLNFDCISSNGRSIIEESPSELEAKKEEQVYERRWDLILYPNPASNTITLESSLVLEEKIQIKIYNALGQKVKEVTINEAINTIDINVSSLLDGIYNIRLQSGAYKSTKSFVVVK</sequence>
<dbReference type="EMBL" id="AP026867">
    <property type="protein sequence ID" value="BDS14742.1"/>
    <property type="molecule type" value="Genomic_DNA"/>
</dbReference>
<dbReference type="Pfam" id="PF18962">
    <property type="entry name" value="Por_Secre_tail"/>
    <property type="match status" value="1"/>
</dbReference>
<proteinExistence type="predicted"/>
<keyword evidence="3" id="KW-1185">Reference proteome</keyword>
<accession>A0A916DWF4</accession>
<dbReference type="InterPro" id="IPR026444">
    <property type="entry name" value="Secre_tail"/>
</dbReference>
<reference evidence="2" key="1">
    <citation type="submission" date="2022-09" db="EMBL/GenBank/DDBJ databases">
        <title>Aureispira anguillicida sp. nov., isolated from Leptocephalus of Japanese eel Anguilla japonica.</title>
        <authorList>
            <person name="Yuasa K."/>
            <person name="Mekata T."/>
            <person name="Ikunari K."/>
        </authorList>
    </citation>
    <scope>NUCLEOTIDE SEQUENCE</scope>
    <source>
        <strain evidence="2">EL160426</strain>
    </source>
</reference>
<dbReference type="AlphaFoldDB" id="A0A916DWF4"/>
<evidence type="ECO:0000313" key="2">
    <source>
        <dbReference type="EMBL" id="BDS14742.1"/>
    </source>
</evidence>
<evidence type="ECO:0000313" key="3">
    <source>
        <dbReference type="Proteomes" id="UP001060919"/>
    </source>
</evidence>
<dbReference type="Proteomes" id="UP001060919">
    <property type="component" value="Chromosome"/>
</dbReference>
<dbReference type="NCBIfam" id="TIGR04183">
    <property type="entry name" value="Por_Secre_tail"/>
    <property type="match status" value="1"/>
</dbReference>